<protein>
    <submittedName>
        <fullName evidence="1">Uncharacterized protein</fullName>
    </submittedName>
</protein>
<accession>A0ABV9Y144</accession>
<sequence>MLSAPTAFLDELRQAAVPEAFTERDVTGETKINVVREGPDPVRC</sequence>
<organism evidence="1 2">
    <name type="scientific">Saccharothrix xinjiangensis</name>
    <dbReference type="NCBI Taxonomy" id="204798"/>
    <lineage>
        <taxon>Bacteria</taxon>
        <taxon>Bacillati</taxon>
        <taxon>Actinomycetota</taxon>
        <taxon>Actinomycetes</taxon>
        <taxon>Pseudonocardiales</taxon>
        <taxon>Pseudonocardiaceae</taxon>
        <taxon>Saccharothrix</taxon>
    </lineage>
</organism>
<dbReference type="RefSeq" id="WP_344038691.1">
    <property type="nucleotide sequence ID" value="NZ_BAAAKE010000012.1"/>
</dbReference>
<evidence type="ECO:0000313" key="2">
    <source>
        <dbReference type="Proteomes" id="UP001595833"/>
    </source>
</evidence>
<dbReference type="EMBL" id="JBHSJB010000013">
    <property type="protein sequence ID" value="MFC5055417.1"/>
    <property type="molecule type" value="Genomic_DNA"/>
</dbReference>
<comment type="caution">
    <text evidence="1">The sequence shown here is derived from an EMBL/GenBank/DDBJ whole genome shotgun (WGS) entry which is preliminary data.</text>
</comment>
<dbReference type="Proteomes" id="UP001595833">
    <property type="component" value="Unassembled WGS sequence"/>
</dbReference>
<evidence type="ECO:0000313" key="1">
    <source>
        <dbReference type="EMBL" id="MFC5055417.1"/>
    </source>
</evidence>
<keyword evidence="2" id="KW-1185">Reference proteome</keyword>
<gene>
    <name evidence="1" type="ORF">ACFPFM_16830</name>
</gene>
<name>A0ABV9Y144_9PSEU</name>
<proteinExistence type="predicted"/>
<reference evidence="2" key="1">
    <citation type="journal article" date="2019" name="Int. J. Syst. Evol. Microbiol.">
        <title>The Global Catalogue of Microorganisms (GCM) 10K type strain sequencing project: providing services to taxonomists for standard genome sequencing and annotation.</title>
        <authorList>
            <consortium name="The Broad Institute Genomics Platform"/>
            <consortium name="The Broad Institute Genome Sequencing Center for Infectious Disease"/>
            <person name="Wu L."/>
            <person name="Ma J."/>
        </authorList>
    </citation>
    <scope>NUCLEOTIDE SEQUENCE [LARGE SCALE GENOMIC DNA]</scope>
    <source>
        <strain evidence="2">KCTC 12848</strain>
    </source>
</reference>